<gene>
    <name evidence="3" type="ORF">MiYa_04196</name>
</gene>
<feature type="domain" description="CRISPR type III-associated protein" evidence="2">
    <location>
        <begin position="8"/>
        <end position="289"/>
    </location>
</feature>
<dbReference type="GO" id="GO:0051607">
    <property type="term" value="P:defense response to virus"/>
    <property type="evidence" value="ECO:0007669"/>
    <property type="project" value="UniProtKB-KW"/>
</dbReference>
<dbReference type="RefSeq" id="WP_008197473.1">
    <property type="nucleotide sequence ID" value="NZ_BHVO01000118.1"/>
</dbReference>
<evidence type="ECO:0000259" key="2">
    <source>
        <dbReference type="Pfam" id="PF03787"/>
    </source>
</evidence>
<proteinExistence type="predicted"/>
<dbReference type="InterPro" id="IPR013410">
    <property type="entry name" value="CRISPR-assoc_RAMP_Cmr4"/>
</dbReference>
<keyword evidence="1" id="KW-0051">Antiviral defense</keyword>
<comment type="caution">
    <text evidence="3">The sequence shown here is derived from an EMBL/GenBank/DDBJ whole genome shotgun (WGS) entry which is preliminary data.</text>
</comment>
<dbReference type="InterPro" id="IPR005537">
    <property type="entry name" value="RAMP_III_fam"/>
</dbReference>
<organism evidence="3 4">
    <name type="scientific">Microcystis aeruginosa NIES-2519</name>
    <dbReference type="NCBI Taxonomy" id="2303981"/>
    <lineage>
        <taxon>Bacteria</taxon>
        <taxon>Bacillati</taxon>
        <taxon>Cyanobacteriota</taxon>
        <taxon>Cyanophyceae</taxon>
        <taxon>Oscillatoriophycideae</taxon>
        <taxon>Chroococcales</taxon>
        <taxon>Microcystaceae</taxon>
        <taxon>Microcystis</taxon>
    </lineage>
</organism>
<dbReference type="AlphaFoldDB" id="A0A5A5R839"/>
<dbReference type="Proteomes" id="UP000323569">
    <property type="component" value="Unassembled WGS sequence"/>
</dbReference>
<dbReference type="PANTHER" id="PTHR36700">
    <property type="entry name" value="CRISPR SYSTEM CMR SUBUNIT CMR4"/>
    <property type="match status" value="1"/>
</dbReference>
<protein>
    <recommendedName>
        <fullName evidence="2">CRISPR type III-associated protein domain-containing protein</fullName>
    </recommendedName>
</protein>
<dbReference type="EMBL" id="BHVO01000118">
    <property type="protein sequence ID" value="GCA72643.1"/>
    <property type="molecule type" value="Genomic_DNA"/>
</dbReference>
<name>A0A5A5R839_MICAE</name>
<evidence type="ECO:0000313" key="4">
    <source>
        <dbReference type="Proteomes" id="UP000323569"/>
    </source>
</evidence>
<reference evidence="3 4" key="1">
    <citation type="submission" date="2018-09" db="EMBL/GenBank/DDBJ databases">
        <title>Evolutionary history of phycoerythrin pigmentation in the water bloom-forming cyanobacterium Microcystis aeruginosa.</title>
        <authorList>
            <person name="Tanabe Y."/>
            <person name="Tanabe Y."/>
            <person name="Yamaguchi H."/>
        </authorList>
    </citation>
    <scope>NUCLEOTIDE SEQUENCE [LARGE SCALE GENOMIC DNA]</scope>
    <source>
        <strain evidence="3 4">NIES-2519</strain>
    </source>
</reference>
<dbReference type="NCBIfam" id="TIGR02580">
    <property type="entry name" value="cas_RAMP_Cmr4"/>
    <property type="match status" value="1"/>
</dbReference>
<sequence>MNTYLTYLYLLTPLHTGGSADEGNLMGIAREVHTEFPYLPASSLRGKIRSALEPSNPQSEEEKALAKEVSQFFGQKIKDGQQPTEGEVWFAEATLLFFPIASLSHHLVWITCPLWLERWNRWLKNSPLTQLIQNCREQITEARPALVSFTPEPLYLQTAILQQNALGQLNTNDSNSLSQSLQNLTNANGMINQLLKKLVIVDDEDCIALVETGLQREVRVALNEGEKTVKGGSFRSEEAIPPETVLFFPWGMKPVKQTENTQNIRAKTSELLKNKLQFGGLEGLGRGWCDLKTIETTETTTGSQK</sequence>
<accession>A0A5A5R839</accession>
<evidence type="ECO:0000313" key="3">
    <source>
        <dbReference type="EMBL" id="GCA72643.1"/>
    </source>
</evidence>
<evidence type="ECO:0000256" key="1">
    <source>
        <dbReference type="ARBA" id="ARBA00023118"/>
    </source>
</evidence>
<dbReference type="PANTHER" id="PTHR36700:SF1">
    <property type="entry name" value="CRISPR SYSTEM CMR SUBUNIT CMR4"/>
    <property type="match status" value="1"/>
</dbReference>
<dbReference type="Pfam" id="PF03787">
    <property type="entry name" value="RAMPs"/>
    <property type="match status" value="1"/>
</dbReference>